<evidence type="ECO:0000259" key="4">
    <source>
        <dbReference type="PROSITE" id="PS50189"/>
    </source>
</evidence>
<dbReference type="Gene3D" id="2.60.40.690">
    <property type="entry name" value="Alpha-macroglobulin, receptor-binding domain"/>
    <property type="match status" value="1"/>
</dbReference>
<gene>
    <name evidence="5" type="ORF">NHX12_028241</name>
</gene>
<dbReference type="AlphaFoldDB" id="A0A9Q0ECX2"/>
<dbReference type="SUPFAM" id="SSF48239">
    <property type="entry name" value="Terpenoid cyclases/Protein prenyltransferases"/>
    <property type="match status" value="1"/>
</dbReference>
<dbReference type="Pfam" id="PF07677">
    <property type="entry name" value="A2M_recep"/>
    <property type="match status" value="1"/>
</dbReference>
<dbReference type="OrthoDB" id="6359008at2759"/>
<dbReference type="Gene3D" id="2.40.50.120">
    <property type="match status" value="1"/>
</dbReference>
<dbReference type="InterPro" id="IPR001134">
    <property type="entry name" value="Netrin_domain"/>
</dbReference>
<dbReference type="InterPro" id="IPR048843">
    <property type="entry name" value="C5_CUB"/>
</dbReference>
<dbReference type="InterPro" id="IPR018933">
    <property type="entry name" value="Netrin_module_non-TIMP"/>
</dbReference>
<dbReference type="Proteomes" id="UP001148018">
    <property type="component" value="Unassembled WGS sequence"/>
</dbReference>
<dbReference type="InterPro" id="IPR008930">
    <property type="entry name" value="Terpenoid_cyclase/PrenylTrfase"/>
</dbReference>
<dbReference type="Pfam" id="PF21309">
    <property type="entry name" value="C5_CUB"/>
    <property type="match status" value="1"/>
</dbReference>
<comment type="subcellular location">
    <subcellularLocation>
        <location evidence="1">Secreted</location>
    </subcellularLocation>
</comment>
<keyword evidence="3" id="KW-1015">Disulfide bond</keyword>
<dbReference type="PROSITE" id="PS50189">
    <property type="entry name" value="NTR"/>
    <property type="match status" value="1"/>
</dbReference>
<dbReference type="Pfam" id="PF01759">
    <property type="entry name" value="NTR"/>
    <property type="match status" value="1"/>
</dbReference>
<dbReference type="InterPro" id="IPR009048">
    <property type="entry name" value="A-macroglobulin_rcpt-bd"/>
</dbReference>
<keyword evidence="2" id="KW-0964">Secreted</keyword>
<keyword evidence="6" id="KW-1185">Reference proteome</keyword>
<dbReference type="InterPro" id="IPR036595">
    <property type="entry name" value="A-macroglobulin_rcpt-bd_sf"/>
</dbReference>
<evidence type="ECO:0000256" key="1">
    <source>
        <dbReference type="ARBA" id="ARBA00004613"/>
    </source>
</evidence>
<dbReference type="InterPro" id="IPR011626">
    <property type="entry name" value="Alpha-macroglobulin_TED"/>
</dbReference>
<evidence type="ECO:0000313" key="6">
    <source>
        <dbReference type="Proteomes" id="UP001148018"/>
    </source>
</evidence>
<dbReference type="SUPFAM" id="SSF49410">
    <property type="entry name" value="Alpha-macroglobulin receptor domain"/>
    <property type="match status" value="1"/>
</dbReference>
<evidence type="ECO:0000313" key="5">
    <source>
        <dbReference type="EMBL" id="KAJ3603496.1"/>
    </source>
</evidence>
<comment type="caution">
    <text evidence="5">The sequence shown here is derived from an EMBL/GenBank/DDBJ whole genome shotgun (WGS) entry which is preliminary data.</text>
</comment>
<dbReference type="InterPro" id="IPR050473">
    <property type="entry name" value="A2M/Complement_sys"/>
</dbReference>
<proteinExistence type="predicted"/>
<evidence type="ECO:0000256" key="3">
    <source>
        <dbReference type="ARBA" id="ARBA00023157"/>
    </source>
</evidence>
<reference evidence="5" key="1">
    <citation type="submission" date="2022-07" db="EMBL/GenBank/DDBJ databases">
        <title>Chromosome-level genome of Muraenolepis orangiensis.</title>
        <authorList>
            <person name="Kim J."/>
        </authorList>
    </citation>
    <scope>NUCLEOTIDE SEQUENCE</scope>
    <source>
        <strain evidence="5">KU_S4_2022</strain>
        <tissue evidence="5">Muscle</tissue>
    </source>
</reference>
<protein>
    <recommendedName>
        <fullName evidence="4">NTR domain-containing protein</fullName>
    </recommendedName>
</protein>
<dbReference type="Pfam" id="PF07678">
    <property type="entry name" value="TED_complement"/>
    <property type="match status" value="2"/>
</dbReference>
<name>A0A9Q0ECX2_9TELE</name>
<feature type="domain" description="NTR" evidence="4">
    <location>
        <begin position="381"/>
        <end position="517"/>
    </location>
</feature>
<dbReference type="EMBL" id="JANIIK010000044">
    <property type="protein sequence ID" value="KAJ3603496.1"/>
    <property type="molecule type" value="Genomic_DNA"/>
</dbReference>
<dbReference type="PANTHER" id="PTHR11412">
    <property type="entry name" value="MACROGLOBULIN / COMPLEMENT"/>
    <property type="match status" value="1"/>
</dbReference>
<dbReference type="InterPro" id="IPR008993">
    <property type="entry name" value="TIMP-like_OB-fold"/>
</dbReference>
<dbReference type="PANTHER" id="PTHR11412:SF83">
    <property type="entry name" value="COMPLEMENT C5"/>
    <property type="match status" value="1"/>
</dbReference>
<accession>A0A9Q0ECX2</accession>
<dbReference type="SUPFAM" id="SSF50242">
    <property type="entry name" value="TIMP-like"/>
    <property type="match status" value="1"/>
</dbReference>
<evidence type="ECO:0000256" key="2">
    <source>
        <dbReference type="ARBA" id="ARBA00022525"/>
    </source>
</evidence>
<organism evidence="5 6">
    <name type="scientific">Muraenolepis orangiensis</name>
    <name type="common">Patagonian moray cod</name>
    <dbReference type="NCBI Taxonomy" id="630683"/>
    <lineage>
        <taxon>Eukaryota</taxon>
        <taxon>Metazoa</taxon>
        <taxon>Chordata</taxon>
        <taxon>Craniata</taxon>
        <taxon>Vertebrata</taxon>
        <taxon>Euteleostomi</taxon>
        <taxon>Actinopterygii</taxon>
        <taxon>Neopterygii</taxon>
        <taxon>Teleostei</taxon>
        <taxon>Neoteleostei</taxon>
        <taxon>Acanthomorphata</taxon>
        <taxon>Zeiogadaria</taxon>
        <taxon>Gadariae</taxon>
        <taxon>Gadiformes</taxon>
        <taxon>Muraenolepidoidei</taxon>
        <taxon>Muraenolepididae</taxon>
        <taxon>Muraenolepis</taxon>
    </lineage>
</organism>
<dbReference type="Gene3D" id="1.50.10.20">
    <property type="match status" value="2"/>
</dbReference>
<dbReference type="GO" id="GO:0005615">
    <property type="term" value="C:extracellular space"/>
    <property type="evidence" value="ECO:0007669"/>
    <property type="project" value="InterPro"/>
</dbReference>
<sequence>MGNMLSVILEPEGLRKLIDRPQGSSDSGLDRLLPLIHVYRYLEENSRWNILGTNINDNSFKLRQKINEGVVNVFSFRVKEEPSLYSNWQNKMPSTRVVGTLGLLEGVIPVDKVSLGASVDWLIKRAQNTDGSFRELSPDSKKVATDHTDLSVYLTSLVLLSVTRARKIQHNALHSQFQEDAMQQAAHYISQHAMGQPDQSSGLTVETTAYVLLTAVHKWRSSYINPILSWLTQDQQYGGGFYSTEDAVLTLEAITEYSKKLSRVNLDQDIRIRYKGEAGNDRADVKLREAMPIATPIQVLNYGDITVSTGYGGGVSHFMEGEIPAIVYYELRGDKVVIQTESVPSDIFRCVGFRVRQVIAVESAASSIFRVYENHVRGSVCEKQFQFRFLDIQRLCLRNKCQCMTAASYKVKIGSAMAEGDFMTYTATVVQVLKQGDMGVKVDLVKKATCSSVDLPKDSQFLVQGSRGSEVLSDDTVRYRFPLDSDTILEQLPSCSPLPCSDTELSIYEEDLQLDACLFK</sequence>